<gene>
    <name evidence="1" type="ORF">HPB50_026707</name>
</gene>
<protein>
    <submittedName>
        <fullName evidence="1">Uncharacterized protein</fullName>
    </submittedName>
</protein>
<dbReference type="EMBL" id="CM023485">
    <property type="protein sequence ID" value="KAH6931670.1"/>
    <property type="molecule type" value="Genomic_DNA"/>
</dbReference>
<keyword evidence="2" id="KW-1185">Reference proteome</keyword>
<proteinExistence type="predicted"/>
<evidence type="ECO:0000313" key="1">
    <source>
        <dbReference type="EMBL" id="KAH6931670.1"/>
    </source>
</evidence>
<reference evidence="1" key="1">
    <citation type="submission" date="2020-05" db="EMBL/GenBank/DDBJ databases">
        <title>Large-scale comparative analyses of tick genomes elucidate their genetic diversity and vector capacities.</title>
        <authorList>
            <person name="Jia N."/>
            <person name="Wang J."/>
            <person name="Shi W."/>
            <person name="Du L."/>
            <person name="Sun Y."/>
            <person name="Zhan W."/>
            <person name="Jiang J."/>
            <person name="Wang Q."/>
            <person name="Zhang B."/>
            <person name="Ji P."/>
            <person name="Sakyi L.B."/>
            <person name="Cui X."/>
            <person name="Yuan T."/>
            <person name="Jiang B."/>
            <person name="Yang W."/>
            <person name="Lam T.T.-Y."/>
            <person name="Chang Q."/>
            <person name="Ding S."/>
            <person name="Wang X."/>
            <person name="Zhu J."/>
            <person name="Ruan X."/>
            <person name="Zhao L."/>
            <person name="Wei J."/>
            <person name="Que T."/>
            <person name="Du C."/>
            <person name="Cheng J."/>
            <person name="Dai P."/>
            <person name="Han X."/>
            <person name="Huang E."/>
            <person name="Gao Y."/>
            <person name="Liu J."/>
            <person name="Shao H."/>
            <person name="Ye R."/>
            <person name="Li L."/>
            <person name="Wei W."/>
            <person name="Wang X."/>
            <person name="Wang C."/>
            <person name="Yang T."/>
            <person name="Huo Q."/>
            <person name="Li W."/>
            <person name="Guo W."/>
            <person name="Chen H."/>
            <person name="Zhou L."/>
            <person name="Ni X."/>
            <person name="Tian J."/>
            <person name="Zhou Y."/>
            <person name="Sheng Y."/>
            <person name="Liu T."/>
            <person name="Pan Y."/>
            <person name="Xia L."/>
            <person name="Li J."/>
            <person name="Zhao F."/>
            <person name="Cao W."/>
        </authorList>
    </citation>
    <scope>NUCLEOTIDE SEQUENCE</scope>
    <source>
        <strain evidence="1">Hyas-2018</strain>
    </source>
</reference>
<comment type="caution">
    <text evidence="1">The sequence shown here is derived from an EMBL/GenBank/DDBJ whole genome shotgun (WGS) entry which is preliminary data.</text>
</comment>
<evidence type="ECO:0000313" key="2">
    <source>
        <dbReference type="Proteomes" id="UP000821845"/>
    </source>
</evidence>
<accession>A0ACB7SAT4</accession>
<dbReference type="Proteomes" id="UP000821845">
    <property type="component" value="Chromosome 5"/>
</dbReference>
<sequence length="108" mass="12302">MRGIESVVRDIRGRYTRNLVDEGNGKFNLMILCWSEGQGSSIHDHADSHCFMKVLAGTLKEVRFDWPQSKDGVEAPMTKKGETELQLNSLCTVRNSRTFEKYRYSGVS</sequence>
<organism evidence="1 2">
    <name type="scientific">Hyalomma asiaticum</name>
    <name type="common">Tick</name>
    <dbReference type="NCBI Taxonomy" id="266040"/>
    <lineage>
        <taxon>Eukaryota</taxon>
        <taxon>Metazoa</taxon>
        <taxon>Ecdysozoa</taxon>
        <taxon>Arthropoda</taxon>
        <taxon>Chelicerata</taxon>
        <taxon>Arachnida</taxon>
        <taxon>Acari</taxon>
        <taxon>Parasitiformes</taxon>
        <taxon>Ixodida</taxon>
        <taxon>Ixodoidea</taxon>
        <taxon>Ixodidae</taxon>
        <taxon>Hyalomminae</taxon>
        <taxon>Hyalomma</taxon>
    </lineage>
</organism>
<name>A0ACB7SAT4_HYAAI</name>